<dbReference type="SUPFAM" id="SSF52833">
    <property type="entry name" value="Thioredoxin-like"/>
    <property type="match status" value="1"/>
</dbReference>
<sequence length="252" mass="28421">MTASTTVLPTATQATTQVLAQAAESSTASTFQFLYFGLHGRGELIRTLLTYGGAKYDELALDWPGMKKDTPFGVLPVLYETTSDGTVLELAESQAIEHYLARKFNLMGANSWENHLVDRYYTSMETLSNNFIKVMFAPLEKRQTEAEIFYRDHLPRWIAAHEHHLTKNGTNGHYVGDQFSLADLKTAMMIERIQFLVPKGMEEQVAALFSAEATPGLWKVKETVNAHPHIAEWKKSERHTQIDAGTKGFFKF</sequence>
<dbReference type="InterPro" id="IPR036282">
    <property type="entry name" value="Glutathione-S-Trfase_C_sf"/>
</dbReference>
<dbReference type="InterPro" id="IPR036249">
    <property type="entry name" value="Thioredoxin-like_sf"/>
</dbReference>
<dbReference type="GO" id="GO:0006749">
    <property type="term" value="P:glutathione metabolic process"/>
    <property type="evidence" value="ECO:0007669"/>
    <property type="project" value="TreeGrafter"/>
</dbReference>
<comment type="caution">
    <text evidence="3">The sequence shown here is derived from an EMBL/GenBank/DDBJ whole genome shotgun (WGS) entry which is preliminary data.</text>
</comment>
<dbReference type="AlphaFoldDB" id="A0A9P6U6R5"/>
<feature type="domain" description="GST N-terminal" evidence="1">
    <location>
        <begin position="29"/>
        <end position="108"/>
    </location>
</feature>
<dbReference type="OrthoDB" id="414243at2759"/>
<reference evidence="3" key="1">
    <citation type="journal article" date="2020" name="Fungal Divers.">
        <title>Resolving the Mortierellaceae phylogeny through synthesis of multi-gene phylogenetics and phylogenomics.</title>
        <authorList>
            <person name="Vandepol N."/>
            <person name="Liber J."/>
            <person name="Desiro A."/>
            <person name="Na H."/>
            <person name="Kennedy M."/>
            <person name="Barry K."/>
            <person name="Grigoriev I.V."/>
            <person name="Miller A.N."/>
            <person name="O'Donnell K."/>
            <person name="Stajich J.E."/>
            <person name="Bonito G."/>
        </authorList>
    </citation>
    <scope>NUCLEOTIDE SEQUENCE</scope>
    <source>
        <strain evidence="3">KOD948</strain>
    </source>
</reference>
<proteinExistence type="predicted"/>
<dbReference type="CDD" id="cd03039">
    <property type="entry name" value="GST_N_Sigma_like"/>
    <property type="match status" value="1"/>
</dbReference>
<organism evidence="3 4">
    <name type="scientific">Mortierella polycephala</name>
    <dbReference type="NCBI Taxonomy" id="41804"/>
    <lineage>
        <taxon>Eukaryota</taxon>
        <taxon>Fungi</taxon>
        <taxon>Fungi incertae sedis</taxon>
        <taxon>Mucoromycota</taxon>
        <taxon>Mortierellomycotina</taxon>
        <taxon>Mortierellomycetes</taxon>
        <taxon>Mortierellales</taxon>
        <taxon>Mortierellaceae</taxon>
        <taxon>Mortierella</taxon>
    </lineage>
</organism>
<keyword evidence="4" id="KW-1185">Reference proteome</keyword>
<dbReference type="InterPro" id="IPR010987">
    <property type="entry name" value="Glutathione-S-Trfase_C-like"/>
</dbReference>
<dbReference type="SFLD" id="SFLDS00019">
    <property type="entry name" value="Glutathione_Transferase_(cytos"/>
    <property type="match status" value="1"/>
</dbReference>
<accession>A0A9P6U6R5</accession>
<evidence type="ECO:0000313" key="4">
    <source>
        <dbReference type="Proteomes" id="UP000726737"/>
    </source>
</evidence>
<evidence type="ECO:0000259" key="2">
    <source>
        <dbReference type="PROSITE" id="PS50405"/>
    </source>
</evidence>
<protein>
    <recommendedName>
        <fullName evidence="5">Glutathione S-transferase</fullName>
    </recommendedName>
</protein>
<evidence type="ECO:0008006" key="5">
    <source>
        <dbReference type="Google" id="ProtNLM"/>
    </source>
</evidence>
<dbReference type="InterPro" id="IPR040079">
    <property type="entry name" value="Glutathione_S-Trfase"/>
</dbReference>
<dbReference type="InterPro" id="IPR004046">
    <property type="entry name" value="GST_C"/>
</dbReference>
<gene>
    <name evidence="3" type="ORF">BG011_000772</name>
</gene>
<dbReference type="EMBL" id="JAAAJA010000118">
    <property type="protein sequence ID" value="KAG0261676.1"/>
    <property type="molecule type" value="Genomic_DNA"/>
</dbReference>
<dbReference type="Proteomes" id="UP000726737">
    <property type="component" value="Unassembled WGS sequence"/>
</dbReference>
<dbReference type="SUPFAM" id="SSF47616">
    <property type="entry name" value="GST C-terminal domain-like"/>
    <property type="match status" value="1"/>
</dbReference>
<feature type="domain" description="GST C-terminal" evidence="2">
    <location>
        <begin position="110"/>
        <end position="246"/>
    </location>
</feature>
<dbReference type="InterPro" id="IPR050213">
    <property type="entry name" value="GST_superfamily"/>
</dbReference>
<dbReference type="Gene3D" id="3.40.30.10">
    <property type="entry name" value="Glutaredoxin"/>
    <property type="match status" value="1"/>
</dbReference>
<dbReference type="InterPro" id="IPR004045">
    <property type="entry name" value="Glutathione_S-Trfase_N"/>
</dbReference>
<dbReference type="PROSITE" id="PS50405">
    <property type="entry name" value="GST_CTER"/>
    <property type="match status" value="1"/>
</dbReference>
<name>A0A9P6U6R5_9FUNG</name>
<dbReference type="Gene3D" id="1.20.1050.10">
    <property type="match status" value="1"/>
</dbReference>
<evidence type="ECO:0000259" key="1">
    <source>
        <dbReference type="PROSITE" id="PS50404"/>
    </source>
</evidence>
<dbReference type="PANTHER" id="PTHR11571">
    <property type="entry name" value="GLUTATHIONE S-TRANSFERASE"/>
    <property type="match status" value="1"/>
</dbReference>
<evidence type="ECO:0000313" key="3">
    <source>
        <dbReference type="EMBL" id="KAG0261676.1"/>
    </source>
</evidence>
<dbReference type="GO" id="GO:0004364">
    <property type="term" value="F:glutathione transferase activity"/>
    <property type="evidence" value="ECO:0007669"/>
    <property type="project" value="TreeGrafter"/>
</dbReference>
<dbReference type="Pfam" id="PF14497">
    <property type="entry name" value="GST_C_3"/>
    <property type="match status" value="1"/>
</dbReference>
<dbReference type="PROSITE" id="PS50404">
    <property type="entry name" value="GST_NTER"/>
    <property type="match status" value="1"/>
</dbReference>